<evidence type="ECO:0000313" key="2">
    <source>
        <dbReference type="Proteomes" id="UP001055013"/>
    </source>
</evidence>
<organism evidence="1 2">
    <name type="scientific">Caballeronia novacaledonica</name>
    <dbReference type="NCBI Taxonomy" id="1544861"/>
    <lineage>
        <taxon>Bacteria</taxon>
        <taxon>Pseudomonadati</taxon>
        <taxon>Pseudomonadota</taxon>
        <taxon>Betaproteobacteria</taxon>
        <taxon>Burkholderiales</taxon>
        <taxon>Burkholderiaceae</taxon>
        <taxon>Caballeronia</taxon>
    </lineage>
</organism>
<name>A0ACB5R421_9BURK</name>
<comment type="caution">
    <text evidence="1">The sequence shown here is derived from an EMBL/GenBank/DDBJ whole genome shotgun (WGS) entry which is preliminary data.</text>
</comment>
<reference evidence="1" key="1">
    <citation type="submission" date="2021-09" db="EMBL/GenBank/DDBJ databases">
        <title>Isolation and characterization of 3-chlorobenzoate degrading bacteria from soils in Shizuoka.</title>
        <authorList>
            <person name="Ifat A."/>
            <person name="Ogawa N."/>
            <person name="Kimbara K."/>
            <person name="Moriuchi R."/>
            <person name="Dohra H."/>
            <person name="Shintani M."/>
        </authorList>
    </citation>
    <scope>NUCLEOTIDE SEQUENCE</scope>
    <source>
        <strain evidence="1">19CS2-2</strain>
    </source>
</reference>
<dbReference type="Proteomes" id="UP001055013">
    <property type="component" value="Unassembled WGS sequence"/>
</dbReference>
<keyword evidence="2" id="KW-1185">Reference proteome</keyword>
<sequence>MSNSASSQVNQADQKPPPPDPTCEDLKKKNTEQRDQVARNLRAREDELNQEERLTLEKAEGTRMTFSSIFSTIPGAGGTMTACSSGCAQACSPNELQVGGTSEMKMGLKKDIRESTDPAYDDAKDKAGVLCDSSYVHPGGGKGAHAEPKLLNQLSNDSPDSPMRGGKILLSIDWRFNKGGKQDSSGMPCQSCYKMLCHAAKKCDIKVFICDKDGNEQPFPEDCENPTSYSDLSTRVDGYPQPGRNPQ</sequence>
<accession>A0ACB5R421</accession>
<proteinExistence type="predicted"/>
<gene>
    <name evidence="1" type="ORF">CBA19CS22_34450</name>
</gene>
<dbReference type="EMBL" id="BPUR01000031">
    <property type="protein sequence ID" value="GJH21754.1"/>
    <property type="molecule type" value="Genomic_DNA"/>
</dbReference>
<protein>
    <submittedName>
        <fullName evidence="1">Uncharacterized protein</fullName>
    </submittedName>
</protein>
<evidence type="ECO:0000313" key="1">
    <source>
        <dbReference type="EMBL" id="GJH21754.1"/>
    </source>
</evidence>